<evidence type="ECO:0000256" key="2">
    <source>
        <dbReference type="ARBA" id="ARBA00022692"/>
    </source>
</evidence>
<dbReference type="GO" id="GO:0015421">
    <property type="term" value="F:ABC-type oligopeptide transporter activity"/>
    <property type="evidence" value="ECO:0007669"/>
    <property type="project" value="TreeGrafter"/>
</dbReference>
<dbReference type="STRING" id="1387353.BSF38_04623"/>
<name>A0A1U7CVV8_9BACT</name>
<dbReference type="OrthoDB" id="9762778at2"/>
<dbReference type="InterPro" id="IPR011527">
    <property type="entry name" value="ABC1_TM_dom"/>
</dbReference>
<dbReference type="PANTHER" id="PTHR43394">
    <property type="entry name" value="ATP-DEPENDENT PERMEASE MDL1, MITOCHONDRIAL"/>
    <property type="match status" value="1"/>
</dbReference>
<dbReference type="InterPro" id="IPR027417">
    <property type="entry name" value="P-loop_NTPase"/>
</dbReference>
<dbReference type="GO" id="GO:0016887">
    <property type="term" value="F:ATP hydrolysis activity"/>
    <property type="evidence" value="ECO:0007669"/>
    <property type="project" value="InterPro"/>
</dbReference>
<dbReference type="InterPro" id="IPR036640">
    <property type="entry name" value="ABC1_TM_sf"/>
</dbReference>
<organism evidence="8 9">
    <name type="scientific">Paludisphaera borealis</name>
    <dbReference type="NCBI Taxonomy" id="1387353"/>
    <lineage>
        <taxon>Bacteria</taxon>
        <taxon>Pseudomonadati</taxon>
        <taxon>Planctomycetota</taxon>
        <taxon>Planctomycetia</taxon>
        <taxon>Isosphaerales</taxon>
        <taxon>Isosphaeraceae</taxon>
        <taxon>Paludisphaera</taxon>
    </lineage>
</organism>
<feature type="transmembrane region" description="Helical" evidence="5">
    <location>
        <begin position="210"/>
        <end position="241"/>
    </location>
</feature>
<sequence>MQAAAYLRARKLLRSNRDALVARILGVVESLVALALLVTAALFASLLASRGEINVTHGDVPGLPAWSRSRQVGESVQYEQYGDSGLFPLIGGNLHSPNPVHRVGARVLDRLTGVVAPLRNNLGALATLLAAGLVFILLLSILRQMRRAAIARAVTGLTTNLRNQIHRQMYRLGQSSLPTEGVGPVVNIWTREVNDVRDALVADFDVVPRMLVLGVGLSTIALLTSPILTLFLTSLGLLVWMTSRVMDRDARLAHDSALRDASVQICLLHEDLGLLRTVRVYGVETYDRQRFDEHLERFREADSRRMLTDARPSTTTALLYGAATVAALGLLGYNILVKEHISIATMLILTASLAGLALPIADWLRMRRTVRLADRSAAEIFEFLERSPELHQNVGAEFLAPLKEQIALEDVTLESRSGRTLLDHVTLEIPARARTAVMGMDDDSKLALACLIPRLIDPHSGRVRIDGRDLREMTLESVRAQVATVLQADMVFTDSILVNIGLGDPRNTLQRVIEAAKIAHAHHFIQDLPHGYDTIIGPLGHYLKPDEQLRIALARAYLHDPSILIVEEPASPIDDEIRLLLDDTLSRLAVESTLIILPHRLATVQACDNVVLLDNGRLVEMASPAQLQADSKLFRHILYTEFNAYATGEIEAGQVPA</sequence>
<accession>A0A1U7CVV8</accession>
<evidence type="ECO:0000259" key="7">
    <source>
        <dbReference type="PROSITE" id="PS50929"/>
    </source>
</evidence>
<feature type="transmembrane region" description="Helical" evidence="5">
    <location>
        <begin position="341"/>
        <end position="361"/>
    </location>
</feature>
<dbReference type="Pfam" id="PF00005">
    <property type="entry name" value="ABC_tran"/>
    <property type="match status" value="1"/>
</dbReference>
<dbReference type="KEGG" id="pbor:BSF38_04623"/>
<dbReference type="InterPro" id="IPR039421">
    <property type="entry name" value="Type_1_exporter"/>
</dbReference>
<dbReference type="PROSITE" id="PS50893">
    <property type="entry name" value="ABC_TRANSPORTER_2"/>
    <property type="match status" value="1"/>
</dbReference>
<feature type="domain" description="ABC transmembrane type-1" evidence="7">
    <location>
        <begin position="105"/>
        <end position="360"/>
    </location>
</feature>
<reference evidence="9" key="1">
    <citation type="submission" date="2016-12" db="EMBL/GenBank/DDBJ databases">
        <title>Comparative genomics of four Isosphaeraceae planctomycetes: a common pool of plasmids and glycoside hydrolase genes.</title>
        <authorList>
            <person name="Ivanova A."/>
        </authorList>
    </citation>
    <scope>NUCLEOTIDE SEQUENCE [LARGE SCALE GENOMIC DNA]</scope>
    <source>
        <strain evidence="9">PX4</strain>
    </source>
</reference>
<dbReference type="AlphaFoldDB" id="A0A1U7CVV8"/>
<keyword evidence="2 5" id="KW-0812">Transmembrane</keyword>
<feature type="transmembrane region" description="Helical" evidence="5">
    <location>
        <begin position="314"/>
        <end position="335"/>
    </location>
</feature>
<evidence type="ECO:0000256" key="4">
    <source>
        <dbReference type="ARBA" id="ARBA00023136"/>
    </source>
</evidence>
<dbReference type="Pfam" id="PF00664">
    <property type="entry name" value="ABC_membrane"/>
    <property type="match status" value="1"/>
</dbReference>
<dbReference type="SUPFAM" id="SSF52540">
    <property type="entry name" value="P-loop containing nucleoside triphosphate hydrolases"/>
    <property type="match status" value="1"/>
</dbReference>
<evidence type="ECO:0000256" key="5">
    <source>
        <dbReference type="SAM" id="Phobius"/>
    </source>
</evidence>
<dbReference type="GO" id="GO:0005524">
    <property type="term" value="F:ATP binding"/>
    <property type="evidence" value="ECO:0007669"/>
    <property type="project" value="InterPro"/>
</dbReference>
<dbReference type="Gene3D" id="3.40.50.300">
    <property type="entry name" value="P-loop containing nucleotide triphosphate hydrolases"/>
    <property type="match status" value="1"/>
</dbReference>
<feature type="transmembrane region" description="Helical" evidence="5">
    <location>
        <begin position="20"/>
        <end position="44"/>
    </location>
</feature>
<evidence type="ECO:0000313" key="8">
    <source>
        <dbReference type="EMBL" id="APW63065.1"/>
    </source>
</evidence>
<evidence type="ECO:0000256" key="3">
    <source>
        <dbReference type="ARBA" id="ARBA00022989"/>
    </source>
</evidence>
<feature type="transmembrane region" description="Helical" evidence="5">
    <location>
        <begin position="122"/>
        <end position="142"/>
    </location>
</feature>
<feature type="domain" description="ABC transporter" evidence="6">
    <location>
        <begin position="406"/>
        <end position="640"/>
    </location>
</feature>
<evidence type="ECO:0000259" key="6">
    <source>
        <dbReference type="PROSITE" id="PS50893"/>
    </source>
</evidence>
<dbReference type="Gene3D" id="1.20.1560.10">
    <property type="entry name" value="ABC transporter type 1, transmembrane domain"/>
    <property type="match status" value="1"/>
</dbReference>
<keyword evidence="4 5" id="KW-0472">Membrane</keyword>
<protein>
    <submittedName>
        <fullName evidence="8">Bifunctional NAD(P)H-hydrate repair enzyme Nnr</fullName>
    </submittedName>
</protein>
<comment type="subcellular location">
    <subcellularLocation>
        <location evidence="1">Cell membrane</location>
        <topology evidence="1">Multi-pass membrane protein</topology>
    </subcellularLocation>
</comment>
<dbReference type="InterPro" id="IPR003439">
    <property type="entry name" value="ABC_transporter-like_ATP-bd"/>
</dbReference>
<gene>
    <name evidence="8" type="primary">nnr_2</name>
    <name evidence="8" type="ORF">BSF38_04623</name>
</gene>
<dbReference type="PANTHER" id="PTHR43394:SF1">
    <property type="entry name" value="ATP-BINDING CASSETTE SUB-FAMILY B MEMBER 10, MITOCHONDRIAL"/>
    <property type="match status" value="1"/>
</dbReference>
<proteinExistence type="predicted"/>
<dbReference type="EMBL" id="CP019082">
    <property type="protein sequence ID" value="APW63065.1"/>
    <property type="molecule type" value="Genomic_DNA"/>
</dbReference>
<evidence type="ECO:0000313" key="9">
    <source>
        <dbReference type="Proteomes" id="UP000186309"/>
    </source>
</evidence>
<dbReference type="RefSeq" id="WP_076349465.1">
    <property type="nucleotide sequence ID" value="NZ_CP019082.1"/>
</dbReference>
<dbReference type="GO" id="GO:0005886">
    <property type="term" value="C:plasma membrane"/>
    <property type="evidence" value="ECO:0007669"/>
    <property type="project" value="UniProtKB-SubCell"/>
</dbReference>
<dbReference type="Proteomes" id="UP000186309">
    <property type="component" value="Chromosome"/>
</dbReference>
<evidence type="ECO:0000256" key="1">
    <source>
        <dbReference type="ARBA" id="ARBA00004651"/>
    </source>
</evidence>
<keyword evidence="3 5" id="KW-1133">Transmembrane helix</keyword>
<keyword evidence="9" id="KW-1185">Reference proteome</keyword>
<dbReference type="PROSITE" id="PS50929">
    <property type="entry name" value="ABC_TM1F"/>
    <property type="match status" value="1"/>
</dbReference>
<dbReference type="SUPFAM" id="SSF90123">
    <property type="entry name" value="ABC transporter transmembrane region"/>
    <property type="match status" value="1"/>
</dbReference>